<accession>A0ABW0UKP5</accession>
<keyword evidence="3" id="KW-1185">Reference proteome</keyword>
<protein>
    <recommendedName>
        <fullName evidence="4">Minor tail protein</fullName>
    </recommendedName>
</protein>
<dbReference type="RefSeq" id="WP_381019125.1">
    <property type="nucleotide sequence ID" value="NZ_JBHSNY010000003.1"/>
</dbReference>
<proteinExistence type="predicted"/>
<evidence type="ECO:0000313" key="3">
    <source>
        <dbReference type="Proteomes" id="UP001596154"/>
    </source>
</evidence>
<dbReference type="Proteomes" id="UP001596154">
    <property type="component" value="Unassembled WGS sequence"/>
</dbReference>
<gene>
    <name evidence="2" type="ORF">ACFPZJ_08170</name>
</gene>
<name>A0ABW0UKP5_9ACTN</name>
<sequence length="308" mass="32175">MGIRDQLGKDLSGLDTEGGGLQTVTAEVIDVTEAGTVNIHMMGADIYNVACTDAYRNRKAGDTVAVRRGAVPVVLWRLGDDPAETEQANVEQIAQQAAQDAQVVRAATYGTGAPSGTGWQAATAVYMRKVDGRLEVYFQVADASDPSPGTPSVPAPKPVTVSPTDSGTWRSGRPDEYASAPTQGDWTGRGNRRGAWFYGSRISDACSGKTVAKMTVAFTRKTGSGVNAKRPLHLYLHAHASAPSGQLNLGNGPEDLLRLSAGAKGTATLPKSWVTALASGAAKGLAIYASGRTDYMSVTGGRITITFS</sequence>
<comment type="caution">
    <text evidence="2">The sequence shown here is derived from an EMBL/GenBank/DDBJ whole genome shotgun (WGS) entry which is preliminary data.</text>
</comment>
<organism evidence="2 3">
    <name type="scientific">Streptomyces bullii</name>
    <dbReference type="NCBI Taxonomy" id="349910"/>
    <lineage>
        <taxon>Bacteria</taxon>
        <taxon>Bacillati</taxon>
        <taxon>Actinomycetota</taxon>
        <taxon>Actinomycetes</taxon>
        <taxon>Kitasatosporales</taxon>
        <taxon>Streptomycetaceae</taxon>
        <taxon>Streptomyces</taxon>
    </lineage>
</organism>
<evidence type="ECO:0000256" key="1">
    <source>
        <dbReference type="SAM" id="MobiDB-lite"/>
    </source>
</evidence>
<dbReference type="EMBL" id="JBHSNY010000003">
    <property type="protein sequence ID" value="MFC5633768.1"/>
    <property type="molecule type" value="Genomic_DNA"/>
</dbReference>
<evidence type="ECO:0000313" key="2">
    <source>
        <dbReference type="EMBL" id="MFC5633768.1"/>
    </source>
</evidence>
<reference evidence="3" key="1">
    <citation type="journal article" date="2019" name="Int. J. Syst. Evol. Microbiol.">
        <title>The Global Catalogue of Microorganisms (GCM) 10K type strain sequencing project: providing services to taxonomists for standard genome sequencing and annotation.</title>
        <authorList>
            <consortium name="The Broad Institute Genomics Platform"/>
            <consortium name="The Broad Institute Genome Sequencing Center for Infectious Disease"/>
            <person name="Wu L."/>
            <person name="Ma J."/>
        </authorList>
    </citation>
    <scope>NUCLEOTIDE SEQUENCE [LARGE SCALE GENOMIC DNA]</scope>
    <source>
        <strain evidence="3">CGMCC 4.7248</strain>
    </source>
</reference>
<evidence type="ECO:0008006" key="4">
    <source>
        <dbReference type="Google" id="ProtNLM"/>
    </source>
</evidence>
<feature type="region of interest" description="Disordered" evidence="1">
    <location>
        <begin position="143"/>
        <end position="186"/>
    </location>
</feature>
<feature type="compositionally biased region" description="Pro residues" evidence="1">
    <location>
        <begin position="148"/>
        <end position="157"/>
    </location>
</feature>